<dbReference type="RefSeq" id="WP_229640577.1">
    <property type="nucleotide sequence ID" value="NZ_JADWDC010000023.1"/>
</dbReference>
<dbReference type="AlphaFoldDB" id="A0A964BQ34"/>
<proteinExistence type="predicted"/>
<evidence type="ECO:0000313" key="2">
    <source>
        <dbReference type="EMBL" id="MCC0177514.1"/>
    </source>
</evidence>
<evidence type="ECO:0000256" key="1">
    <source>
        <dbReference type="SAM" id="Phobius"/>
    </source>
</evidence>
<comment type="caution">
    <text evidence="2">The sequence shown here is derived from an EMBL/GenBank/DDBJ whole genome shotgun (WGS) entry which is preliminary data.</text>
</comment>
<keyword evidence="3" id="KW-1185">Reference proteome</keyword>
<keyword evidence="1" id="KW-0472">Membrane</keyword>
<dbReference type="EMBL" id="JADWDC010000023">
    <property type="protein sequence ID" value="MCC0177514.1"/>
    <property type="molecule type" value="Genomic_DNA"/>
</dbReference>
<protein>
    <submittedName>
        <fullName evidence="2">Uncharacterized protein</fullName>
    </submittedName>
</protein>
<accession>A0A964BQ34</accession>
<name>A0A964BQ34_9CYAN</name>
<feature type="transmembrane region" description="Helical" evidence="1">
    <location>
        <begin position="23"/>
        <end position="45"/>
    </location>
</feature>
<reference evidence="2" key="1">
    <citation type="journal article" date="2021" name="Antonie Van Leeuwenhoek">
        <title>Draft genome and description of Waterburya agarophytonicola gen. nov. sp. nov. (Pleurocapsales, Cyanobacteria): a seaweed symbiont.</title>
        <authorList>
            <person name="Bonthond G."/>
            <person name="Shalygin S."/>
            <person name="Bayer T."/>
            <person name="Weinberger F."/>
        </authorList>
    </citation>
    <scope>NUCLEOTIDE SEQUENCE</scope>
    <source>
        <strain evidence="2">KI4</strain>
    </source>
</reference>
<keyword evidence="1" id="KW-1133">Transmembrane helix</keyword>
<sequence length="68" mass="8103">MFFGQTIVDLSGSNFNLDNPESWLILIMYVGFWVYSYYALVVFLIHTRQQNRLTEEIDLEENSPDVYF</sequence>
<dbReference type="Proteomes" id="UP000729733">
    <property type="component" value="Unassembled WGS sequence"/>
</dbReference>
<gene>
    <name evidence="2" type="ORF">I4641_11045</name>
</gene>
<keyword evidence="1" id="KW-0812">Transmembrane</keyword>
<organism evidence="2 3">
    <name type="scientific">Waterburya agarophytonicola KI4</name>
    <dbReference type="NCBI Taxonomy" id="2874699"/>
    <lineage>
        <taxon>Bacteria</taxon>
        <taxon>Bacillati</taxon>
        <taxon>Cyanobacteriota</taxon>
        <taxon>Cyanophyceae</taxon>
        <taxon>Pleurocapsales</taxon>
        <taxon>Hyellaceae</taxon>
        <taxon>Waterburya</taxon>
        <taxon>Waterburya agarophytonicola</taxon>
    </lineage>
</organism>
<evidence type="ECO:0000313" key="3">
    <source>
        <dbReference type="Proteomes" id="UP000729733"/>
    </source>
</evidence>